<evidence type="ECO:0000256" key="7">
    <source>
        <dbReference type="SAM" id="Phobius"/>
    </source>
</evidence>
<evidence type="ECO:0000256" key="5">
    <source>
        <dbReference type="ARBA" id="ARBA00023136"/>
    </source>
</evidence>
<gene>
    <name evidence="8" type="ORF">M8523_32665</name>
</gene>
<dbReference type="GO" id="GO:0016020">
    <property type="term" value="C:membrane"/>
    <property type="evidence" value="ECO:0007669"/>
    <property type="project" value="UniProtKB-SubCell"/>
</dbReference>
<feature type="transmembrane region" description="Helical" evidence="7">
    <location>
        <begin position="80"/>
        <end position="102"/>
    </location>
</feature>
<comment type="similarity">
    <text evidence="2">Belongs to the autoinducer-2 exporter (AI-2E) (TC 2.A.86) family.</text>
</comment>
<comment type="subcellular location">
    <subcellularLocation>
        <location evidence="1">Membrane</location>
        <topology evidence="1">Multi-pass membrane protein</topology>
    </subcellularLocation>
</comment>
<dbReference type="PANTHER" id="PTHR21716">
    <property type="entry name" value="TRANSMEMBRANE PROTEIN"/>
    <property type="match status" value="1"/>
</dbReference>
<keyword evidence="3 7" id="KW-0812">Transmembrane</keyword>
<dbReference type="EMBL" id="JAMOIM010000058">
    <property type="protein sequence ID" value="MCW6512661.1"/>
    <property type="molecule type" value="Genomic_DNA"/>
</dbReference>
<evidence type="ECO:0000313" key="9">
    <source>
        <dbReference type="Proteomes" id="UP001165667"/>
    </source>
</evidence>
<dbReference type="Proteomes" id="UP001165667">
    <property type="component" value="Unassembled WGS sequence"/>
</dbReference>
<protein>
    <submittedName>
        <fullName evidence="8">AI-2E family transporter</fullName>
    </submittedName>
</protein>
<evidence type="ECO:0000256" key="3">
    <source>
        <dbReference type="ARBA" id="ARBA00022692"/>
    </source>
</evidence>
<proteinExistence type="inferred from homology"/>
<organism evidence="8 9">
    <name type="scientific">Lichenifustis flavocetrariae</name>
    <dbReference type="NCBI Taxonomy" id="2949735"/>
    <lineage>
        <taxon>Bacteria</taxon>
        <taxon>Pseudomonadati</taxon>
        <taxon>Pseudomonadota</taxon>
        <taxon>Alphaproteobacteria</taxon>
        <taxon>Hyphomicrobiales</taxon>
        <taxon>Lichenihabitantaceae</taxon>
        <taxon>Lichenifustis</taxon>
    </lineage>
</organism>
<evidence type="ECO:0000256" key="6">
    <source>
        <dbReference type="SAM" id="MobiDB-lite"/>
    </source>
</evidence>
<dbReference type="Pfam" id="PF01594">
    <property type="entry name" value="AI-2E_transport"/>
    <property type="match status" value="1"/>
</dbReference>
<dbReference type="InterPro" id="IPR002549">
    <property type="entry name" value="AI-2E-like"/>
</dbReference>
<reference evidence="8" key="1">
    <citation type="submission" date="2022-05" db="EMBL/GenBank/DDBJ databases">
        <authorList>
            <person name="Pankratov T."/>
        </authorList>
    </citation>
    <scope>NUCLEOTIDE SEQUENCE</scope>
    <source>
        <strain evidence="8">BP6-180914</strain>
    </source>
</reference>
<comment type="caution">
    <text evidence="8">The sequence shown here is derived from an EMBL/GenBank/DDBJ whole genome shotgun (WGS) entry which is preliminary data.</text>
</comment>
<evidence type="ECO:0000256" key="1">
    <source>
        <dbReference type="ARBA" id="ARBA00004141"/>
    </source>
</evidence>
<dbReference type="AlphaFoldDB" id="A0AA42CND7"/>
<accession>A0AA42CND7</accession>
<keyword evidence="5 7" id="KW-0472">Membrane</keyword>
<evidence type="ECO:0000256" key="2">
    <source>
        <dbReference type="ARBA" id="ARBA00009773"/>
    </source>
</evidence>
<keyword evidence="9" id="KW-1185">Reference proteome</keyword>
<keyword evidence="4 7" id="KW-1133">Transmembrane helix</keyword>
<feature type="transmembrane region" description="Helical" evidence="7">
    <location>
        <begin position="171"/>
        <end position="193"/>
    </location>
</feature>
<sequence length="372" mass="39397">MDPHRHVASVDGAGAKGPHSRSIESRSFLLIIAVATLAFAWILWPFLAAIFWAVVIAIVFEPMHARLLRLLAGRGNWAAIVTVLLILLMVVLPLALIAAALAGEATDVYGRIRSGDLDLVQWFQPAVDALPSWGRTALSHFGLTDLASLRDKLTPALASGSQLIATQVLSIGQGTFGVVVSLGVMLYLLFFLVRDGHALAGRVRAAIPLRADRKLTLFDRLVVVIRATVAGDIFVACVQGALGGLGFWFLDVHAALLWGVLMAFLSLLPAIGAALVWLPVAVYFLATGAIWQGVVLVAYGLFVIGLIDNALRPLMVGKATAMPDYVVLLSTLGGIETCGVLGFVVGPVVAAMFMAVWEMVAASPETEGTVSS</sequence>
<feature type="transmembrane region" description="Helical" evidence="7">
    <location>
        <begin position="327"/>
        <end position="357"/>
    </location>
</feature>
<dbReference type="PANTHER" id="PTHR21716:SF4">
    <property type="entry name" value="TRANSMEMBRANE PROTEIN 245"/>
    <property type="match status" value="1"/>
</dbReference>
<feature type="transmembrane region" description="Helical" evidence="7">
    <location>
        <begin position="223"/>
        <end position="250"/>
    </location>
</feature>
<feature type="transmembrane region" description="Helical" evidence="7">
    <location>
        <begin position="256"/>
        <end position="278"/>
    </location>
</feature>
<feature type="transmembrane region" description="Helical" evidence="7">
    <location>
        <begin position="285"/>
        <end position="307"/>
    </location>
</feature>
<feature type="transmembrane region" description="Helical" evidence="7">
    <location>
        <begin position="28"/>
        <end position="60"/>
    </location>
</feature>
<name>A0AA42CND7_9HYPH</name>
<evidence type="ECO:0000256" key="4">
    <source>
        <dbReference type="ARBA" id="ARBA00022989"/>
    </source>
</evidence>
<evidence type="ECO:0000313" key="8">
    <source>
        <dbReference type="EMBL" id="MCW6512661.1"/>
    </source>
</evidence>
<feature type="region of interest" description="Disordered" evidence="6">
    <location>
        <begin position="1"/>
        <end position="20"/>
    </location>
</feature>
<dbReference type="RefSeq" id="WP_282589036.1">
    <property type="nucleotide sequence ID" value="NZ_JAMOIM010000058.1"/>
</dbReference>